<sequence>MTKPILILDLGSTTVRAFVISSTTFEILGSAKYEIKLIQSDEGTCEINPNDLFTNIVKILRNALKDAQVDVENILCLGMTVQRATFITIDKVTGEPFHHLTSWSDRRGSDMVDNFNTGCFLKSINCGAAFLYWITRSERFKQVSKLKMLNNFIAPRLSHLMQTNRKLKEAVKSGRAAICTVDTWLLNRLKNFNKFEKFDFITDITNACATGLFDPFTLDYVSMNLKMIGIDRSVLPRIVDNSYDFGYTHKGVLGVPVHISTTIADQAASLIGNACFRKMDAKITLGTGTFLNINTGRKCMGSRTGAYPLIAWNTQTRKKQSSMVFYTERPFNESSTLIRFAKTIGLCTNVEELSDMALSVNDSDGVMFIPKFHSLAGFIGYKQSTTKCHFVRAVLESIVFKAANFYFLSKEDSNYHFDKIRIDGGISANDFICQSIADLLNIPIERGNNSTELTSIGCAYLAAYNCGVLDELESASQFYKVQKTFIPNEVNRKELFMRYKKFEELNSRYN</sequence>
<name>A0A9N9RP13_9DIPT</name>
<dbReference type="InterPro" id="IPR018484">
    <property type="entry name" value="FGGY_N"/>
</dbReference>
<dbReference type="GO" id="GO:0046167">
    <property type="term" value="P:glycerol-3-phosphate biosynthetic process"/>
    <property type="evidence" value="ECO:0007669"/>
    <property type="project" value="TreeGrafter"/>
</dbReference>
<gene>
    <name evidence="6" type="ORF">CHIRRI_LOCUS3451</name>
</gene>
<evidence type="ECO:0000259" key="4">
    <source>
        <dbReference type="Pfam" id="PF00370"/>
    </source>
</evidence>
<dbReference type="SUPFAM" id="SSF53067">
    <property type="entry name" value="Actin-like ATPase domain"/>
    <property type="match status" value="2"/>
</dbReference>
<reference evidence="6" key="1">
    <citation type="submission" date="2022-01" db="EMBL/GenBank/DDBJ databases">
        <authorList>
            <person name="King R."/>
        </authorList>
    </citation>
    <scope>NUCLEOTIDE SEQUENCE</scope>
</reference>
<dbReference type="GO" id="GO:0016301">
    <property type="term" value="F:kinase activity"/>
    <property type="evidence" value="ECO:0007669"/>
    <property type="project" value="UniProtKB-KW"/>
</dbReference>
<reference evidence="6" key="2">
    <citation type="submission" date="2022-10" db="EMBL/GenBank/DDBJ databases">
        <authorList>
            <consortium name="ENA_rothamsted_submissions"/>
            <consortium name="culmorum"/>
            <person name="King R."/>
        </authorList>
    </citation>
    <scope>NUCLEOTIDE SEQUENCE</scope>
</reference>
<dbReference type="AlphaFoldDB" id="A0A9N9RP13"/>
<keyword evidence="2" id="KW-0808">Transferase</keyword>
<keyword evidence="7" id="KW-1185">Reference proteome</keyword>
<dbReference type="InterPro" id="IPR043129">
    <property type="entry name" value="ATPase_NBD"/>
</dbReference>
<dbReference type="OrthoDB" id="6278781at2759"/>
<dbReference type="GO" id="GO:0005739">
    <property type="term" value="C:mitochondrion"/>
    <property type="evidence" value="ECO:0007669"/>
    <property type="project" value="TreeGrafter"/>
</dbReference>
<dbReference type="PANTHER" id="PTHR10196:SF68">
    <property type="entry name" value="GLYCEROL KINASE 5-RELATED"/>
    <property type="match status" value="1"/>
</dbReference>
<evidence type="ECO:0000256" key="2">
    <source>
        <dbReference type="ARBA" id="ARBA00022679"/>
    </source>
</evidence>
<dbReference type="Proteomes" id="UP001153620">
    <property type="component" value="Chromosome 1"/>
</dbReference>
<evidence type="ECO:0000256" key="3">
    <source>
        <dbReference type="ARBA" id="ARBA00022777"/>
    </source>
</evidence>
<protein>
    <recommendedName>
        <fullName evidence="8">Glycerol kinase</fullName>
    </recommendedName>
</protein>
<feature type="domain" description="Carbohydrate kinase FGGY C-terminal" evidence="5">
    <location>
        <begin position="282"/>
        <end position="465"/>
    </location>
</feature>
<comment type="similarity">
    <text evidence="1">Belongs to the FGGY kinase family.</text>
</comment>
<evidence type="ECO:0000313" key="6">
    <source>
        <dbReference type="EMBL" id="CAG9800509.1"/>
    </source>
</evidence>
<evidence type="ECO:0000259" key="5">
    <source>
        <dbReference type="Pfam" id="PF02782"/>
    </source>
</evidence>
<dbReference type="PIRSF" id="PIRSF000538">
    <property type="entry name" value="GlpK"/>
    <property type="match status" value="1"/>
</dbReference>
<evidence type="ECO:0000313" key="7">
    <source>
        <dbReference type="Proteomes" id="UP001153620"/>
    </source>
</evidence>
<dbReference type="FunFam" id="3.30.420.40:FF:000102">
    <property type="entry name" value="Putative glycerol kinase 5"/>
    <property type="match status" value="1"/>
</dbReference>
<keyword evidence="3" id="KW-0418">Kinase</keyword>
<evidence type="ECO:0008006" key="8">
    <source>
        <dbReference type="Google" id="ProtNLM"/>
    </source>
</evidence>
<proteinExistence type="inferred from homology"/>
<feature type="domain" description="Carbohydrate kinase FGGY N-terminal" evidence="4">
    <location>
        <begin position="5"/>
        <end position="272"/>
    </location>
</feature>
<dbReference type="GO" id="GO:0006641">
    <property type="term" value="P:triglyceride metabolic process"/>
    <property type="evidence" value="ECO:0007669"/>
    <property type="project" value="TreeGrafter"/>
</dbReference>
<dbReference type="EMBL" id="OU895877">
    <property type="protein sequence ID" value="CAG9800509.1"/>
    <property type="molecule type" value="Genomic_DNA"/>
</dbReference>
<evidence type="ECO:0000256" key="1">
    <source>
        <dbReference type="ARBA" id="ARBA00009156"/>
    </source>
</evidence>
<dbReference type="InterPro" id="IPR018485">
    <property type="entry name" value="FGGY_C"/>
</dbReference>
<dbReference type="Pfam" id="PF02782">
    <property type="entry name" value="FGGY_C"/>
    <property type="match status" value="1"/>
</dbReference>
<dbReference type="PANTHER" id="PTHR10196">
    <property type="entry name" value="SUGAR KINASE"/>
    <property type="match status" value="1"/>
</dbReference>
<dbReference type="GO" id="GO:0006071">
    <property type="term" value="P:glycerol metabolic process"/>
    <property type="evidence" value="ECO:0007669"/>
    <property type="project" value="TreeGrafter"/>
</dbReference>
<dbReference type="InterPro" id="IPR000577">
    <property type="entry name" value="Carb_kinase_FGGY"/>
</dbReference>
<organism evidence="6 7">
    <name type="scientific">Chironomus riparius</name>
    <dbReference type="NCBI Taxonomy" id="315576"/>
    <lineage>
        <taxon>Eukaryota</taxon>
        <taxon>Metazoa</taxon>
        <taxon>Ecdysozoa</taxon>
        <taxon>Arthropoda</taxon>
        <taxon>Hexapoda</taxon>
        <taxon>Insecta</taxon>
        <taxon>Pterygota</taxon>
        <taxon>Neoptera</taxon>
        <taxon>Endopterygota</taxon>
        <taxon>Diptera</taxon>
        <taxon>Nematocera</taxon>
        <taxon>Chironomoidea</taxon>
        <taxon>Chironomidae</taxon>
        <taxon>Chironominae</taxon>
        <taxon>Chironomus</taxon>
    </lineage>
</organism>
<dbReference type="Gene3D" id="3.30.420.40">
    <property type="match status" value="2"/>
</dbReference>
<dbReference type="Pfam" id="PF00370">
    <property type="entry name" value="FGGY_N"/>
    <property type="match status" value="1"/>
</dbReference>
<accession>A0A9N9RP13</accession>